<evidence type="ECO:0000256" key="3">
    <source>
        <dbReference type="SAM" id="SignalP"/>
    </source>
</evidence>
<dbReference type="InterPro" id="IPR032675">
    <property type="entry name" value="LRR_dom_sf"/>
</dbReference>
<dbReference type="Gene3D" id="3.80.10.10">
    <property type="entry name" value="Ribonuclease Inhibitor"/>
    <property type="match status" value="1"/>
</dbReference>
<evidence type="ECO:0000256" key="1">
    <source>
        <dbReference type="ARBA" id="ARBA00022614"/>
    </source>
</evidence>
<protein>
    <recommendedName>
        <fullName evidence="4">Leucine-rich repeat-containing N-terminal plant-type domain-containing protein</fullName>
    </recommendedName>
</protein>
<name>A0AAD8WZ68_LOLMU</name>
<dbReference type="Pfam" id="PF08263">
    <property type="entry name" value="LRRNT_2"/>
    <property type="match status" value="1"/>
</dbReference>
<accession>A0AAD8WZ68</accession>
<dbReference type="InterPro" id="IPR013210">
    <property type="entry name" value="LRR_N_plant-typ"/>
</dbReference>
<evidence type="ECO:0000313" key="5">
    <source>
        <dbReference type="EMBL" id="KAK1683941.1"/>
    </source>
</evidence>
<proteinExistence type="predicted"/>
<keyword evidence="1" id="KW-0433">Leucine-rich repeat</keyword>
<feature type="domain" description="Leucine-rich repeat-containing N-terminal plant-type" evidence="4">
    <location>
        <begin position="36"/>
        <end position="75"/>
    </location>
</feature>
<feature type="chain" id="PRO_5042248970" description="Leucine-rich repeat-containing N-terminal plant-type domain-containing protein" evidence="3">
    <location>
        <begin position="22"/>
        <end position="176"/>
    </location>
</feature>
<dbReference type="EMBL" id="JAUUTY010000002">
    <property type="protein sequence ID" value="KAK1683941.1"/>
    <property type="molecule type" value="Genomic_DNA"/>
</dbReference>
<feature type="signal peptide" evidence="3">
    <location>
        <begin position="1"/>
        <end position="21"/>
    </location>
</feature>
<evidence type="ECO:0000256" key="2">
    <source>
        <dbReference type="ARBA" id="ARBA00022737"/>
    </source>
</evidence>
<dbReference type="Proteomes" id="UP001231189">
    <property type="component" value="Unassembled WGS sequence"/>
</dbReference>
<evidence type="ECO:0000259" key="4">
    <source>
        <dbReference type="Pfam" id="PF08263"/>
    </source>
</evidence>
<comment type="caution">
    <text evidence="5">The sequence shown here is derived from an EMBL/GenBank/DDBJ whole genome shotgun (WGS) entry which is preliminary data.</text>
</comment>
<keyword evidence="3" id="KW-0732">Signal</keyword>
<reference evidence="5" key="1">
    <citation type="submission" date="2023-07" db="EMBL/GenBank/DDBJ databases">
        <title>A chromosome-level genome assembly of Lolium multiflorum.</title>
        <authorList>
            <person name="Chen Y."/>
            <person name="Copetti D."/>
            <person name="Kolliker R."/>
            <person name="Studer B."/>
        </authorList>
    </citation>
    <scope>NUCLEOTIDE SEQUENCE</scope>
    <source>
        <strain evidence="5">02402/16</strain>
        <tissue evidence="5">Leaf</tissue>
    </source>
</reference>
<dbReference type="AlphaFoldDB" id="A0AAD8WZ68"/>
<keyword evidence="2" id="KW-0677">Repeat</keyword>
<organism evidence="5 6">
    <name type="scientific">Lolium multiflorum</name>
    <name type="common">Italian ryegrass</name>
    <name type="synonym">Lolium perenne subsp. multiflorum</name>
    <dbReference type="NCBI Taxonomy" id="4521"/>
    <lineage>
        <taxon>Eukaryota</taxon>
        <taxon>Viridiplantae</taxon>
        <taxon>Streptophyta</taxon>
        <taxon>Embryophyta</taxon>
        <taxon>Tracheophyta</taxon>
        <taxon>Spermatophyta</taxon>
        <taxon>Magnoliopsida</taxon>
        <taxon>Liliopsida</taxon>
        <taxon>Poales</taxon>
        <taxon>Poaceae</taxon>
        <taxon>BOP clade</taxon>
        <taxon>Pooideae</taxon>
        <taxon>Poodae</taxon>
        <taxon>Poeae</taxon>
        <taxon>Poeae Chloroplast Group 2 (Poeae type)</taxon>
        <taxon>Loliodinae</taxon>
        <taxon>Loliinae</taxon>
        <taxon>Lolium</taxon>
    </lineage>
</organism>
<evidence type="ECO:0000313" key="6">
    <source>
        <dbReference type="Proteomes" id="UP001231189"/>
    </source>
</evidence>
<keyword evidence="6" id="KW-1185">Reference proteome</keyword>
<gene>
    <name evidence="5" type="ORF">QYE76_044789</name>
</gene>
<sequence>MSPLLLLLLLAIALPLPPATAQLAPAPASPVKEDKVRCLRGVKQGLKDPDGNLASWTFTNITPGTICEFAGVFCWNRGESLSIALELSGFGLQGAVPSSLQYCRSTTMLDLSNKLPLRADSGGALRLAPLPRQTRPLRQPPLRADPLRARQLPLPQLAQAQRQQALRPDSLSLSRG</sequence>